<dbReference type="HOGENOM" id="CLU_076599_0_0_11"/>
<accession>A0A0B5DFI9</accession>
<evidence type="ECO:0000313" key="3">
    <source>
        <dbReference type="Proteomes" id="UP000031526"/>
    </source>
</evidence>
<dbReference type="STRING" id="40318.SNOD_19580"/>
<sequence>MKVAVRGTAGRGATGVVLAALILGGGAVACSKGGADEPRMTPAAAVAKAAKNSQDISSLHYRMTGTVPGSGKVEAEAEMSMKPLAMSMKMTAEEQGTEGPIEIRLVDSVMYMGGNAELAKEMNGKSWMKFDLGNLGEDGGLGTDQFGAGQASQNPAQESTFLTGSKNVTEVGTETVDGVKTTHYKGKITLADLRADLKKQKLDKETRKGREKSLEQYESLGADKLTMDMWIDGDDHTKQFRMHGDAEQGPLDITITFLDFNKPVTVKAPPANDTASLEEMMKEAQQG</sequence>
<protein>
    <submittedName>
        <fullName evidence="2">DUF1396 domain-containing protein</fullName>
    </submittedName>
    <submittedName>
        <fullName evidence="1">Lipoprotein</fullName>
    </submittedName>
</protein>
<dbReference type="Proteomes" id="UP000325763">
    <property type="component" value="Chromosome"/>
</dbReference>
<reference evidence="2 4" key="3">
    <citation type="submission" date="2017-09" db="EMBL/GenBank/DDBJ databases">
        <title>Streptomyces genome completion.</title>
        <authorList>
            <person name="Lee N."/>
            <person name="Cho B.-K."/>
        </authorList>
    </citation>
    <scope>NUCLEOTIDE SEQUENCE [LARGE SCALE GENOMIC DNA]</scope>
    <source>
        <strain evidence="2 4">ATCC 14899</strain>
    </source>
</reference>
<dbReference type="SUPFAM" id="SSF89392">
    <property type="entry name" value="Prokaryotic lipoproteins and lipoprotein localization factors"/>
    <property type="match status" value="1"/>
</dbReference>
<dbReference type="RefSeq" id="WP_043442985.1">
    <property type="nucleotide sequence ID" value="NZ_CP009313.1"/>
</dbReference>
<gene>
    <name evidence="2" type="ORF">CP978_19905</name>
    <name evidence="1" type="ORF">SNOD_19580</name>
</gene>
<organism evidence="1 3">
    <name type="scientific">Streptomyces nodosus</name>
    <dbReference type="NCBI Taxonomy" id="40318"/>
    <lineage>
        <taxon>Bacteria</taxon>
        <taxon>Bacillati</taxon>
        <taxon>Actinomycetota</taxon>
        <taxon>Actinomycetes</taxon>
        <taxon>Kitasatosporales</taxon>
        <taxon>Streptomycetaceae</taxon>
        <taxon>Streptomyces</taxon>
    </lineage>
</organism>
<dbReference type="AlphaFoldDB" id="A0A0B5DFI9"/>
<keyword evidence="3" id="KW-1185">Reference proteome</keyword>
<evidence type="ECO:0000313" key="4">
    <source>
        <dbReference type="Proteomes" id="UP000325763"/>
    </source>
</evidence>
<dbReference type="EMBL" id="CP023747">
    <property type="protein sequence ID" value="QEV40510.1"/>
    <property type="molecule type" value="Genomic_DNA"/>
</dbReference>
<dbReference type="KEGG" id="snq:CP978_19905"/>
<reference evidence="3" key="1">
    <citation type="submission" date="2014-09" db="EMBL/GenBank/DDBJ databases">
        <title>Sequence of the Streptomyces nodosus genome.</title>
        <authorList>
            <person name="Sweeney P."/>
            <person name="Stephens N."/>
            <person name="Murphy C."/>
            <person name="Caffrey P."/>
        </authorList>
    </citation>
    <scope>NUCLEOTIDE SEQUENCE [LARGE SCALE GENOMIC DNA]</scope>
    <source>
        <strain evidence="3">ATCC 14899</strain>
    </source>
</reference>
<evidence type="ECO:0000313" key="2">
    <source>
        <dbReference type="EMBL" id="QEV40510.1"/>
    </source>
</evidence>
<dbReference type="InterPro" id="IPR029046">
    <property type="entry name" value="LolA/LolB/LppX"/>
</dbReference>
<proteinExistence type="predicted"/>
<reference evidence="1 3" key="2">
    <citation type="journal article" date="2016" name="Appl. Microbiol. Biotechnol.">
        <title>Exploiting the genome sequence of Streptomyces nodosus for enhanced antibiotic production.</title>
        <authorList>
            <person name="Sweeney P."/>
            <person name="Murphy C.D."/>
            <person name="Caffrey P."/>
        </authorList>
    </citation>
    <scope>NUCLEOTIDE SEQUENCE [LARGE SCALE GENOMIC DNA]</scope>
    <source>
        <strain evidence="1 3">ATCC 14899</strain>
    </source>
</reference>
<dbReference type="Proteomes" id="UP000031526">
    <property type="component" value="Chromosome"/>
</dbReference>
<evidence type="ECO:0000313" key="1">
    <source>
        <dbReference type="EMBL" id="AJE41984.1"/>
    </source>
</evidence>
<dbReference type="OrthoDB" id="3369896at2"/>
<name>A0A0B5DFI9_9ACTN</name>
<dbReference type="EMBL" id="CP009313">
    <property type="protein sequence ID" value="AJE41984.1"/>
    <property type="molecule type" value="Genomic_DNA"/>
</dbReference>
<dbReference type="Gene3D" id="2.50.20.20">
    <property type="match status" value="1"/>
</dbReference>
<dbReference type="PROSITE" id="PS51257">
    <property type="entry name" value="PROKAR_LIPOPROTEIN"/>
    <property type="match status" value="1"/>
</dbReference>
<keyword evidence="1" id="KW-0449">Lipoprotein</keyword>